<evidence type="ECO:0000256" key="2">
    <source>
        <dbReference type="ARBA" id="ARBA00023163"/>
    </source>
</evidence>
<gene>
    <name evidence="7" type="primary">RAP1_3</name>
    <name evidence="7" type="ORF">g.73196</name>
</gene>
<organism evidence="7">
    <name type="scientific">Anthurium amnicola</name>
    <dbReference type="NCBI Taxonomy" id="1678845"/>
    <lineage>
        <taxon>Eukaryota</taxon>
        <taxon>Viridiplantae</taxon>
        <taxon>Streptophyta</taxon>
        <taxon>Embryophyta</taxon>
        <taxon>Tracheophyta</taxon>
        <taxon>Spermatophyta</taxon>
        <taxon>Magnoliopsida</taxon>
        <taxon>Liliopsida</taxon>
        <taxon>Araceae</taxon>
        <taxon>Pothoideae</taxon>
        <taxon>Potheae</taxon>
        <taxon>Anthurium</taxon>
    </lineage>
</organism>
<feature type="region of interest" description="Disordered" evidence="5">
    <location>
        <begin position="441"/>
        <end position="475"/>
    </location>
</feature>
<sequence>GTIRSFHSHVKTPLHSPSPALAPVFSPPQVTAAVHLVLPRDSVAGEMNLWADDNAAMMEAFMAASDPHGLTWANTPPLPSSSSYDHAGKTPLPAAVPPPPSPMATAAYFYQETLQQRLQALIEGGRESWTYAIFWQSSDASGGASHLAWGDGYYKGCEEDKRKGQASSSAASAAEQEHRRRVLRELNSLVSGAPPPADDAVDEEVTDTEWFFLVSMTQSFPSGADLPGHVLLTCAPAWLAGAERLGAAACDRARQAQAFGIRTMACVPVGGGVVELGSTALIYQSGEIMNKVKVLFDFASPWTPRAYTAPADQGEDDPSSLWISDPSTVEIKDSVSPPAVPETSSASKAPPHLHQFENPSKGSLTGSPSSVQLNHYRSPQHLQQHHQHHPQQQEHSTNTQIQQGFFTRELNFSDFGMNNSNPLPGCKPESGEIVSFGGSKKDSAVGASAGAGHALFAHHASSQADDKKQQQQQEG</sequence>
<dbReference type="InterPro" id="IPR045084">
    <property type="entry name" value="AIB/MYC-like"/>
</dbReference>
<accession>A0A1D1YLZ2</accession>
<evidence type="ECO:0000313" key="7">
    <source>
        <dbReference type="EMBL" id="JAT55653.1"/>
    </source>
</evidence>
<feature type="non-terminal residue" evidence="7">
    <location>
        <position position="475"/>
    </location>
</feature>
<feature type="compositionally biased region" description="Low complexity" evidence="5">
    <location>
        <begin position="444"/>
        <end position="463"/>
    </location>
</feature>
<proteinExistence type="predicted"/>
<evidence type="ECO:0000256" key="4">
    <source>
        <dbReference type="RuleBase" id="RU369104"/>
    </source>
</evidence>
<dbReference type="PANTHER" id="PTHR11514:SF43">
    <property type="entry name" value="TRANSCRIPTION FACTOR MYC2"/>
    <property type="match status" value="1"/>
</dbReference>
<evidence type="ECO:0000259" key="6">
    <source>
        <dbReference type="Pfam" id="PF14215"/>
    </source>
</evidence>
<feature type="region of interest" description="Disordered" evidence="5">
    <location>
        <begin position="331"/>
        <end position="373"/>
    </location>
</feature>
<dbReference type="AlphaFoldDB" id="A0A1D1YLZ2"/>
<feature type="compositionally biased region" description="Polar residues" evidence="5">
    <location>
        <begin position="357"/>
        <end position="373"/>
    </location>
</feature>
<dbReference type="InterPro" id="IPR025610">
    <property type="entry name" value="MYC/MYB_N"/>
</dbReference>
<dbReference type="GO" id="GO:0005634">
    <property type="term" value="C:nucleus"/>
    <property type="evidence" value="ECO:0007669"/>
    <property type="project" value="UniProtKB-SubCell"/>
</dbReference>
<evidence type="ECO:0000256" key="5">
    <source>
        <dbReference type="SAM" id="MobiDB-lite"/>
    </source>
</evidence>
<comment type="subcellular location">
    <subcellularLocation>
        <location evidence="4">Nucleus</location>
    </subcellularLocation>
</comment>
<dbReference type="PANTHER" id="PTHR11514">
    <property type="entry name" value="MYC"/>
    <property type="match status" value="1"/>
</dbReference>
<reference evidence="7" key="1">
    <citation type="submission" date="2015-07" db="EMBL/GenBank/DDBJ databases">
        <title>Transcriptome Assembly of Anthurium amnicola.</title>
        <authorList>
            <person name="Suzuki J."/>
        </authorList>
    </citation>
    <scope>NUCLEOTIDE SEQUENCE</scope>
</reference>
<keyword evidence="2 4" id="KW-0804">Transcription</keyword>
<protein>
    <recommendedName>
        <fullName evidence="4">Transcription factor</fullName>
        <shortName evidence="4">bHLH transcription factor</shortName>
    </recommendedName>
    <alternativeName>
        <fullName evidence="4">Basic helix-loop-helix protein</fullName>
    </alternativeName>
</protein>
<keyword evidence="3 4" id="KW-0539">Nucleus</keyword>
<evidence type="ECO:0000256" key="3">
    <source>
        <dbReference type="ARBA" id="ARBA00023242"/>
    </source>
</evidence>
<dbReference type="GO" id="GO:0000976">
    <property type="term" value="F:transcription cis-regulatory region binding"/>
    <property type="evidence" value="ECO:0007669"/>
    <property type="project" value="TreeGrafter"/>
</dbReference>
<feature type="domain" description="Transcription factor MYC/MYB N-terminal" evidence="6">
    <location>
        <begin position="114"/>
        <end position="296"/>
    </location>
</feature>
<keyword evidence="1 4" id="KW-0805">Transcription regulation</keyword>
<dbReference type="GO" id="GO:0003700">
    <property type="term" value="F:DNA-binding transcription factor activity"/>
    <property type="evidence" value="ECO:0007669"/>
    <property type="project" value="InterPro"/>
</dbReference>
<dbReference type="EMBL" id="GDJX01012283">
    <property type="protein sequence ID" value="JAT55653.1"/>
    <property type="molecule type" value="Transcribed_RNA"/>
</dbReference>
<name>A0A1D1YLZ2_9ARAE</name>
<feature type="non-terminal residue" evidence="7">
    <location>
        <position position="1"/>
    </location>
</feature>
<evidence type="ECO:0000256" key="1">
    <source>
        <dbReference type="ARBA" id="ARBA00023015"/>
    </source>
</evidence>
<dbReference type="Pfam" id="PF14215">
    <property type="entry name" value="bHLH-MYC_N"/>
    <property type="match status" value="1"/>
</dbReference>